<reference evidence="3 4" key="1">
    <citation type="submission" date="2016-08" db="EMBL/GenBank/DDBJ databases">
        <authorList>
            <person name="Seilhamer J.J."/>
        </authorList>
    </citation>
    <scope>NUCLEOTIDE SEQUENCE [LARGE SCALE GENOMIC DNA]</scope>
    <source>
        <strain evidence="3 4">BRTC-1</strain>
    </source>
</reference>
<dbReference type="InterPro" id="IPR006860">
    <property type="entry name" value="FecR"/>
</dbReference>
<dbReference type="STRING" id="1789224.BFG52_16215"/>
<dbReference type="OrthoDB" id="1099576at2"/>
<protein>
    <recommendedName>
        <fullName evidence="5">Iron dicitrate transport regulator FecR</fullName>
    </recommendedName>
</protein>
<dbReference type="Gene3D" id="2.60.120.1440">
    <property type="match status" value="1"/>
</dbReference>
<dbReference type="Proteomes" id="UP000093391">
    <property type="component" value="Chromosome"/>
</dbReference>
<sequence>MPNKSILPENSAALPLEITQQATEWYVRLQDDQFSEQDYAEFQCWLQQDLRHQQAWQCLQQFGLSLANIKHPLFAQAMAAIEQKEHARPHYSLKSLLGLLIFTGAIWAVYQAQQQQLWQQWQADYKTKVGQQKQIELADGSKIILNTNSAINVHYDHSQRQIELIKGEIYIDVGQDLQHRPFSIQNRDGIMQDIGTRFHVRQNHNHTLLAVSDGEVKVTTKLSQHSVHVLPQQQVQFDQHRLENITPLNSQYTAWTHGTLSVYRMPLIEFISELDRYSPTKLRYDDSIQQAGLEVSGVFPIQDPEKVLHSLEQQLPIKVEAEFYYWKKVSLDKK</sequence>
<dbReference type="InterPro" id="IPR012373">
    <property type="entry name" value="Ferrdict_sens_TM"/>
</dbReference>
<feature type="domain" description="FecR N-terminal" evidence="2">
    <location>
        <begin position="20"/>
        <end position="61"/>
    </location>
</feature>
<name>A0A1B2M3G4_9GAMM</name>
<feature type="domain" description="FecR protein" evidence="1">
    <location>
        <begin position="124"/>
        <end position="217"/>
    </location>
</feature>
<evidence type="ECO:0000313" key="3">
    <source>
        <dbReference type="EMBL" id="AOA59738.1"/>
    </source>
</evidence>
<evidence type="ECO:0008006" key="5">
    <source>
        <dbReference type="Google" id="ProtNLM"/>
    </source>
</evidence>
<evidence type="ECO:0000313" key="4">
    <source>
        <dbReference type="Proteomes" id="UP000093391"/>
    </source>
</evidence>
<keyword evidence="4" id="KW-1185">Reference proteome</keyword>
<dbReference type="AlphaFoldDB" id="A0A1B2M3G4"/>
<dbReference type="RefSeq" id="WP_067558720.1">
    <property type="nucleotide sequence ID" value="NZ_CP016895.1"/>
</dbReference>
<evidence type="ECO:0000259" key="1">
    <source>
        <dbReference type="Pfam" id="PF04773"/>
    </source>
</evidence>
<dbReference type="GO" id="GO:0016989">
    <property type="term" value="F:sigma factor antagonist activity"/>
    <property type="evidence" value="ECO:0007669"/>
    <property type="project" value="TreeGrafter"/>
</dbReference>
<dbReference type="KEGG" id="ala:BFG52_16215"/>
<dbReference type="PIRSF" id="PIRSF018266">
    <property type="entry name" value="FecR"/>
    <property type="match status" value="1"/>
</dbReference>
<proteinExistence type="predicted"/>
<dbReference type="PANTHER" id="PTHR30273">
    <property type="entry name" value="PERIPLASMIC SIGNAL SENSOR AND SIGMA FACTOR ACTIVATOR FECR-RELATED"/>
    <property type="match status" value="1"/>
</dbReference>
<dbReference type="PANTHER" id="PTHR30273:SF2">
    <property type="entry name" value="PROTEIN FECR"/>
    <property type="match status" value="1"/>
</dbReference>
<evidence type="ECO:0000259" key="2">
    <source>
        <dbReference type="Pfam" id="PF16220"/>
    </source>
</evidence>
<dbReference type="InterPro" id="IPR032623">
    <property type="entry name" value="FecR_N"/>
</dbReference>
<organism evidence="3 4">
    <name type="scientific">Acinetobacter larvae</name>
    <dbReference type="NCBI Taxonomy" id="1789224"/>
    <lineage>
        <taxon>Bacteria</taxon>
        <taxon>Pseudomonadati</taxon>
        <taxon>Pseudomonadota</taxon>
        <taxon>Gammaproteobacteria</taxon>
        <taxon>Moraxellales</taxon>
        <taxon>Moraxellaceae</taxon>
        <taxon>Acinetobacter</taxon>
    </lineage>
</organism>
<dbReference type="Pfam" id="PF04773">
    <property type="entry name" value="FecR"/>
    <property type="match status" value="1"/>
</dbReference>
<dbReference type="EMBL" id="CP016895">
    <property type="protein sequence ID" value="AOA59738.1"/>
    <property type="molecule type" value="Genomic_DNA"/>
</dbReference>
<accession>A0A1B2M3G4</accession>
<gene>
    <name evidence="3" type="ORF">BFG52_16215</name>
</gene>
<dbReference type="Pfam" id="PF16220">
    <property type="entry name" value="DUF4880"/>
    <property type="match status" value="1"/>
</dbReference>